<evidence type="ECO:0000259" key="5">
    <source>
        <dbReference type="PROSITE" id="PS50043"/>
    </source>
</evidence>
<feature type="compositionally biased region" description="Low complexity" evidence="4">
    <location>
        <begin position="38"/>
        <end position="50"/>
    </location>
</feature>
<organism evidence="7 8">
    <name type="scientific">Saltatorellus ferox</name>
    <dbReference type="NCBI Taxonomy" id="2528018"/>
    <lineage>
        <taxon>Bacteria</taxon>
        <taxon>Pseudomonadati</taxon>
        <taxon>Planctomycetota</taxon>
        <taxon>Planctomycetia</taxon>
        <taxon>Planctomycetia incertae sedis</taxon>
        <taxon>Saltatorellus</taxon>
    </lineage>
</organism>
<evidence type="ECO:0000313" key="7">
    <source>
        <dbReference type="EMBL" id="QDV05696.1"/>
    </source>
</evidence>
<dbReference type="PROSITE" id="PS50110">
    <property type="entry name" value="RESPONSE_REGULATORY"/>
    <property type="match status" value="1"/>
</dbReference>
<dbReference type="SUPFAM" id="SSF46894">
    <property type="entry name" value="C-terminal effector domain of the bipartite response regulators"/>
    <property type="match status" value="1"/>
</dbReference>
<dbReference type="SUPFAM" id="SSF52172">
    <property type="entry name" value="CheY-like"/>
    <property type="match status" value="1"/>
</dbReference>
<dbReference type="Pfam" id="PF00072">
    <property type="entry name" value="Response_reg"/>
    <property type="match status" value="1"/>
</dbReference>
<feature type="modified residue" description="4-aspartylphosphate" evidence="3">
    <location>
        <position position="104"/>
    </location>
</feature>
<name>A0A518ENN7_9BACT</name>
<dbReference type="GO" id="GO:0006355">
    <property type="term" value="P:regulation of DNA-templated transcription"/>
    <property type="evidence" value="ECO:0007669"/>
    <property type="project" value="InterPro"/>
</dbReference>
<evidence type="ECO:0000256" key="2">
    <source>
        <dbReference type="ARBA" id="ARBA00023125"/>
    </source>
</evidence>
<dbReference type="OrthoDB" id="275810at2"/>
<dbReference type="PANTHER" id="PTHR43214:SF43">
    <property type="entry name" value="TWO-COMPONENT RESPONSE REGULATOR"/>
    <property type="match status" value="1"/>
</dbReference>
<dbReference type="EMBL" id="CP036434">
    <property type="protein sequence ID" value="QDV05696.1"/>
    <property type="molecule type" value="Genomic_DNA"/>
</dbReference>
<dbReference type="Proteomes" id="UP000320390">
    <property type="component" value="Chromosome"/>
</dbReference>
<evidence type="ECO:0000259" key="6">
    <source>
        <dbReference type="PROSITE" id="PS50110"/>
    </source>
</evidence>
<dbReference type="GO" id="GO:0000160">
    <property type="term" value="P:phosphorelay signal transduction system"/>
    <property type="evidence" value="ECO:0007669"/>
    <property type="project" value="InterPro"/>
</dbReference>
<dbReference type="GO" id="GO:0003677">
    <property type="term" value="F:DNA binding"/>
    <property type="evidence" value="ECO:0007669"/>
    <property type="project" value="UniProtKB-KW"/>
</dbReference>
<accession>A0A518ENN7</accession>
<dbReference type="SMART" id="SM00421">
    <property type="entry name" value="HTH_LUXR"/>
    <property type="match status" value="1"/>
</dbReference>
<dbReference type="Gene3D" id="3.40.50.2300">
    <property type="match status" value="1"/>
</dbReference>
<dbReference type="InterPro" id="IPR011006">
    <property type="entry name" value="CheY-like_superfamily"/>
</dbReference>
<dbReference type="InterPro" id="IPR039420">
    <property type="entry name" value="WalR-like"/>
</dbReference>
<gene>
    <name evidence="7" type="primary">degU_1</name>
    <name evidence="7" type="ORF">Poly30_11970</name>
</gene>
<dbReference type="InterPro" id="IPR001789">
    <property type="entry name" value="Sig_transdc_resp-reg_receiver"/>
</dbReference>
<evidence type="ECO:0000313" key="8">
    <source>
        <dbReference type="Proteomes" id="UP000320390"/>
    </source>
</evidence>
<dbReference type="InterPro" id="IPR058245">
    <property type="entry name" value="NreC/VraR/RcsB-like_REC"/>
</dbReference>
<dbReference type="PRINTS" id="PR00038">
    <property type="entry name" value="HTHLUXR"/>
</dbReference>
<evidence type="ECO:0000256" key="4">
    <source>
        <dbReference type="SAM" id="MobiDB-lite"/>
    </source>
</evidence>
<keyword evidence="2" id="KW-0238">DNA-binding</keyword>
<feature type="domain" description="HTH luxR-type" evidence="5">
    <location>
        <begin position="198"/>
        <end position="263"/>
    </location>
</feature>
<keyword evidence="1 3" id="KW-0597">Phosphoprotein</keyword>
<evidence type="ECO:0000256" key="1">
    <source>
        <dbReference type="ARBA" id="ARBA00022553"/>
    </source>
</evidence>
<feature type="domain" description="Response regulatory" evidence="6">
    <location>
        <begin position="55"/>
        <end position="169"/>
    </location>
</feature>
<keyword evidence="8" id="KW-1185">Reference proteome</keyword>
<feature type="region of interest" description="Disordered" evidence="4">
    <location>
        <begin position="1"/>
        <end position="53"/>
    </location>
</feature>
<dbReference type="CDD" id="cd06170">
    <property type="entry name" value="LuxR_C_like"/>
    <property type="match status" value="1"/>
</dbReference>
<dbReference type="RefSeq" id="WP_145195220.1">
    <property type="nucleotide sequence ID" value="NZ_CP036434.1"/>
</dbReference>
<dbReference type="CDD" id="cd17535">
    <property type="entry name" value="REC_NarL-like"/>
    <property type="match status" value="1"/>
</dbReference>
<reference evidence="7 8" key="1">
    <citation type="submission" date="2019-02" db="EMBL/GenBank/DDBJ databases">
        <title>Deep-cultivation of Planctomycetes and their phenomic and genomic characterization uncovers novel biology.</title>
        <authorList>
            <person name="Wiegand S."/>
            <person name="Jogler M."/>
            <person name="Boedeker C."/>
            <person name="Pinto D."/>
            <person name="Vollmers J."/>
            <person name="Rivas-Marin E."/>
            <person name="Kohn T."/>
            <person name="Peeters S.H."/>
            <person name="Heuer A."/>
            <person name="Rast P."/>
            <person name="Oberbeckmann S."/>
            <person name="Bunk B."/>
            <person name="Jeske O."/>
            <person name="Meyerdierks A."/>
            <person name="Storesund J.E."/>
            <person name="Kallscheuer N."/>
            <person name="Luecker S."/>
            <person name="Lage O.M."/>
            <person name="Pohl T."/>
            <person name="Merkel B.J."/>
            <person name="Hornburger P."/>
            <person name="Mueller R.-W."/>
            <person name="Bruemmer F."/>
            <person name="Labrenz M."/>
            <person name="Spormann A.M."/>
            <person name="Op den Camp H."/>
            <person name="Overmann J."/>
            <person name="Amann R."/>
            <person name="Jetten M.S.M."/>
            <person name="Mascher T."/>
            <person name="Medema M.H."/>
            <person name="Devos D.P."/>
            <person name="Kaster A.-K."/>
            <person name="Ovreas L."/>
            <person name="Rohde M."/>
            <person name="Galperin M.Y."/>
            <person name="Jogler C."/>
        </authorList>
    </citation>
    <scope>NUCLEOTIDE SEQUENCE [LARGE SCALE GENOMIC DNA]</scope>
    <source>
        <strain evidence="7 8">Poly30</strain>
    </source>
</reference>
<dbReference type="AlphaFoldDB" id="A0A518ENN7"/>
<dbReference type="InterPro" id="IPR016032">
    <property type="entry name" value="Sig_transdc_resp-reg_C-effctor"/>
</dbReference>
<dbReference type="Pfam" id="PF00196">
    <property type="entry name" value="GerE"/>
    <property type="match status" value="1"/>
</dbReference>
<evidence type="ECO:0000256" key="3">
    <source>
        <dbReference type="PROSITE-ProRule" id="PRU00169"/>
    </source>
</evidence>
<proteinExistence type="predicted"/>
<sequence>MSLQSSDSAPPGVKKPPVASASTASGVQTETQRPGKQAPRSSPSESAPSVEPRRRIVLADDHPIFLEGLKRLLQTEFDVVGTASAGDKLVELAASCKPDLVVTDYSMPGLTGVQAIRALNELGLQCKVIILTMHEDVEYALEALELGIDGYVLKRAASSELISAIKGAFMGERWISPALAVDIISASAGLASGKAAQEVRPLDRISSRQRHILEGLVQGKIAKEIAGELKLSRKTVEYHKYKMMEQLGVKSTAELIRLAVRNGIET</sequence>
<dbReference type="InterPro" id="IPR000792">
    <property type="entry name" value="Tscrpt_reg_LuxR_C"/>
</dbReference>
<feature type="compositionally biased region" description="Polar residues" evidence="4">
    <location>
        <begin position="20"/>
        <end position="34"/>
    </location>
</feature>
<protein>
    <submittedName>
        <fullName evidence="7">Transcriptional regulatory protein DegU</fullName>
    </submittedName>
</protein>
<dbReference type="PROSITE" id="PS50043">
    <property type="entry name" value="HTH_LUXR_2"/>
    <property type="match status" value="1"/>
</dbReference>
<dbReference type="PANTHER" id="PTHR43214">
    <property type="entry name" value="TWO-COMPONENT RESPONSE REGULATOR"/>
    <property type="match status" value="1"/>
</dbReference>
<dbReference type="SMART" id="SM00448">
    <property type="entry name" value="REC"/>
    <property type="match status" value="1"/>
</dbReference>